<sequence length="442" mass="49382">MKSNKIKNTAIIGLGYVGLPLAVEMAQSGYNVTGIDIDENKVNKLNNGESYVLDVSDNDLQSVLDNGKFIATTDYSKISEADAISICVPTPLRKTKDPDTSFIISVVDELIKYLTKDTLIILESTTYPGTTEELIQTRIEEELDFKVGEDFYLCFSPERVDPGNKEYNTQNTPKVIGGTTEKGLELAVELYGSFLEKIVPVSSTQVAETVKLLENTFRSVNIGLVNEMAMMCERMGIDVWEVIEAAATKPFGFMPFYPGPGIGGHCIPLDPMYLSWKAKTYDFYNKFIDLASDINGNMPRFTVHKIGDILNERAKAINGSKILILGMAYKADIDDLRESPGLELYRLLEAKGAEIDYHDSYAESFLNGDEKVYTIDLTADTLEEYDCVVLSTDHSNYDYEWITEHADLILDTRNAFHGISSDKIYKLGAPIDDNKRVSPLFR</sequence>
<dbReference type="GO" id="GO:0051287">
    <property type="term" value="F:NAD binding"/>
    <property type="evidence" value="ECO:0007669"/>
    <property type="project" value="InterPro"/>
</dbReference>
<comment type="similarity">
    <text evidence="3">Belongs to the UDP-glucose/GDP-mannose dehydrogenase family.</text>
</comment>
<dbReference type="InterPro" id="IPR028359">
    <property type="entry name" value="UDP_ManNAc/GlcNAc_DH"/>
</dbReference>
<organism evidence="5 6">
    <name type="scientific">Halonatronomonas betaini</name>
    <dbReference type="NCBI Taxonomy" id="2778430"/>
    <lineage>
        <taxon>Bacteria</taxon>
        <taxon>Bacillati</taxon>
        <taxon>Bacillota</taxon>
        <taxon>Clostridia</taxon>
        <taxon>Halanaerobiales</taxon>
        <taxon>Halarsenatibacteraceae</taxon>
        <taxon>Halonatronomonas</taxon>
    </lineage>
</organism>
<dbReference type="Gene3D" id="3.40.50.720">
    <property type="entry name" value="NAD(P)-binding Rossmann-like Domain"/>
    <property type="match status" value="2"/>
</dbReference>
<dbReference type="GO" id="GO:0000271">
    <property type="term" value="P:polysaccharide biosynthetic process"/>
    <property type="evidence" value="ECO:0007669"/>
    <property type="project" value="InterPro"/>
</dbReference>
<keyword evidence="6" id="KW-1185">Reference proteome</keyword>
<dbReference type="SUPFAM" id="SSF51735">
    <property type="entry name" value="NAD(P)-binding Rossmann-fold domains"/>
    <property type="match status" value="1"/>
</dbReference>
<dbReference type="InterPro" id="IPR014027">
    <property type="entry name" value="UDP-Glc/GDP-Man_DH_C"/>
</dbReference>
<dbReference type="Pfam" id="PF00984">
    <property type="entry name" value="UDPG_MGDP_dh"/>
    <property type="match status" value="1"/>
</dbReference>
<dbReference type="InterPro" id="IPR017476">
    <property type="entry name" value="UDP-Glc/GDP-Man"/>
</dbReference>
<feature type="domain" description="UDP-glucose/GDP-mannose dehydrogenase C-terminal" evidence="4">
    <location>
        <begin position="323"/>
        <end position="418"/>
    </location>
</feature>
<protein>
    <submittedName>
        <fullName evidence="5">Nucleotide sugar dehydrogenase</fullName>
    </submittedName>
</protein>
<evidence type="ECO:0000259" key="4">
    <source>
        <dbReference type="SMART" id="SM00984"/>
    </source>
</evidence>
<dbReference type="InterPro" id="IPR014026">
    <property type="entry name" value="UDP-Glc/GDP-Man_DH_dimer"/>
</dbReference>
<dbReference type="NCBIfam" id="TIGR03026">
    <property type="entry name" value="NDP-sugDHase"/>
    <property type="match status" value="1"/>
</dbReference>
<dbReference type="InterPro" id="IPR008927">
    <property type="entry name" value="6-PGluconate_DH-like_C_sf"/>
</dbReference>
<dbReference type="GO" id="GO:0016628">
    <property type="term" value="F:oxidoreductase activity, acting on the CH-CH group of donors, NAD or NADP as acceptor"/>
    <property type="evidence" value="ECO:0007669"/>
    <property type="project" value="InterPro"/>
</dbReference>
<dbReference type="AlphaFoldDB" id="A0A931F9J5"/>
<dbReference type="PIRSF" id="PIRSF000124">
    <property type="entry name" value="UDPglc_GDPman_dh"/>
    <property type="match status" value="1"/>
</dbReference>
<accession>A0A931F9J5</accession>
<dbReference type="InterPro" id="IPR001732">
    <property type="entry name" value="UDP-Glc/GDP-Man_DH_N"/>
</dbReference>
<dbReference type="SUPFAM" id="SSF52413">
    <property type="entry name" value="UDP-glucose/GDP-mannose dehydrogenase C-terminal domain"/>
    <property type="match status" value="1"/>
</dbReference>
<dbReference type="Pfam" id="PF03720">
    <property type="entry name" value="UDPG_MGDP_dh_C"/>
    <property type="match status" value="1"/>
</dbReference>
<reference evidence="5" key="1">
    <citation type="submission" date="2020-11" db="EMBL/GenBank/DDBJ databases">
        <title>Halonatronomonas betainensis gen. nov., sp. nov. a novel haloalkaliphilic representative of the family Halanaerobiacae capable of betaine degradation.</title>
        <authorList>
            <person name="Boltyanskaya Y."/>
            <person name="Kevbrin V."/>
            <person name="Detkova E."/>
            <person name="Grouzdev D.S."/>
            <person name="Koziaeva V."/>
            <person name="Zhilina T."/>
        </authorList>
    </citation>
    <scope>NUCLEOTIDE SEQUENCE</scope>
    <source>
        <strain evidence="5">Z-7014</strain>
    </source>
</reference>
<keyword evidence="2" id="KW-0520">NAD</keyword>
<evidence type="ECO:0000313" key="5">
    <source>
        <dbReference type="EMBL" id="MBF8436529.1"/>
    </source>
</evidence>
<evidence type="ECO:0000256" key="2">
    <source>
        <dbReference type="ARBA" id="ARBA00023027"/>
    </source>
</evidence>
<gene>
    <name evidence="5" type="ORF">I0Q91_05535</name>
</gene>
<dbReference type="GO" id="GO:0016616">
    <property type="term" value="F:oxidoreductase activity, acting on the CH-OH group of donors, NAD or NADP as acceptor"/>
    <property type="evidence" value="ECO:0007669"/>
    <property type="project" value="InterPro"/>
</dbReference>
<evidence type="ECO:0000256" key="3">
    <source>
        <dbReference type="PIRNR" id="PIRNR000124"/>
    </source>
</evidence>
<evidence type="ECO:0000256" key="1">
    <source>
        <dbReference type="ARBA" id="ARBA00023002"/>
    </source>
</evidence>
<dbReference type="SUPFAM" id="SSF48179">
    <property type="entry name" value="6-phosphogluconate dehydrogenase C-terminal domain-like"/>
    <property type="match status" value="1"/>
</dbReference>
<proteinExistence type="inferred from homology"/>
<name>A0A931F9J5_9FIRM</name>
<evidence type="ECO:0000313" key="6">
    <source>
        <dbReference type="Proteomes" id="UP000621436"/>
    </source>
</evidence>
<dbReference type="EMBL" id="JADPIE010000003">
    <property type="protein sequence ID" value="MBF8436529.1"/>
    <property type="molecule type" value="Genomic_DNA"/>
</dbReference>
<dbReference type="PIRSF" id="PIRSF500136">
    <property type="entry name" value="UDP_ManNAc_DH"/>
    <property type="match status" value="1"/>
</dbReference>
<dbReference type="SMART" id="SM00984">
    <property type="entry name" value="UDPG_MGDP_dh_C"/>
    <property type="match status" value="1"/>
</dbReference>
<dbReference type="Pfam" id="PF03721">
    <property type="entry name" value="UDPG_MGDP_dh_N"/>
    <property type="match status" value="1"/>
</dbReference>
<dbReference type="PANTHER" id="PTHR43491:SF1">
    <property type="entry name" value="UDP-N-ACETYL-D-MANNOSAMINE DEHYDROGENASE"/>
    <property type="match status" value="1"/>
</dbReference>
<keyword evidence="1" id="KW-0560">Oxidoreductase</keyword>
<dbReference type="PANTHER" id="PTHR43491">
    <property type="entry name" value="UDP-N-ACETYL-D-MANNOSAMINE DEHYDROGENASE"/>
    <property type="match status" value="1"/>
</dbReference>
<dbReference type="InterPro" id="IPR036220">
    <property type="entry name" value="UDP-Glc/GDP-Man_DH_C_sf"/>
</dbReference>
<dbReference type="Proteomes" id="UP000621436">
    <property type="component" value="Unassembled WGS sequence"/>
</dbReference>
<dbReference type="InterPro" id="IPR036291">
    <property type="entry name" value="NAD(P)-bd_dom_sf"/>
</dbReference>
<comment type="caution">
    <text evidence="5">The sequence shown here is derived from an EMBL/GenBank/DDBJ whole genome shotgun (WGS) entry which is preliminary data.</text>
</comment>
<dbReference type="RefSeq" id="WP_270453432.1">
    <property type="nucleotide sequence ID" value="NZ_JADPIE010000003.1"/>
</dbReference>